<keyword evidence="4" id="KW-0862">Zinc</keyword>
<evidence type="ECO:0000256" key="4">
    <source>
        <dbReference type="PROSITE-ProRule" id="PRU00047"/>
    </source>
</evidence>
<dbReference type="GO" id="GO:0006508">
    <property type="term" value="P:proteolysis"/>
    <property type="evidence" value="ECO:0007669"/>
    <property type="project" value="UniProtKB-KW"/>
</dbReference>
<dbReference type="SUPFAM" id="SSF53098">
    <property type="entry name" value="Ribonuclease H-like"/>
    <property type="match status" value="1"/>
</dbReference>
<protein>
    <recommendedName>
        <fullName evidence="11">Reverse transcriptase</fullName>
    </recommendedName>
</protein>
<dbReference type="OrthoDB" id="407598at2759"/>
<feature type="compositionally biased region" description="Polar residues" evidence="5">
    <location>
        <begin position="515"/>
        <end position="531"/>
    </location>
</feature>
<comment type="caution">
    <text evidence="9">The sequence shown here is derived from an EMBL/GenBank/DDBJ whole genome shotgun (WGS) entry which is preliminary data.</text>
</comment>
<dbReference type="Pfam" id="PF03732">
    <property type="entry name" value="Retrotrans_gag"/>
    <property type="match status" value="1"/>
</dbReference>
<dbReference type="Proteomes" id="UP000467841">
    <property type="component" value="Unassembled WGS sequence"/>
</dbReference>
<evidence type="ECO:0000259" key="7">
    <source>
        <dbReference type="PROSITE" id="PS50878"/>
    </source>
</evidence>
<organism evidence="9 10">
    <name type="scientific">Microthlaspi erraticum</name>
    <dbReference type="NCBI Taxonomy" id="1685480"/>
    <lineage>
        <taxon>Eukaryota</taxon>
        <taxon>Viridiplantae</taxon>
        <taxon>Streptophyta</taxon>
        <taxon>Embryophyta</taxon>
        <taxon>Tracheophyta</taxon>
        <taxon>Spermatophyta</taxon>
        <taxon>Magnoliopsida</taxon>
        <taxon>eudicotyledons</taxon>
        <taxon>Gunneridae</taxon>
        <taxon>Pentapetalae</taxon>
        <taxon>rosids</taxon>
        <taxon>malvids</taxon>
        <taxon>Brassicales</taxon>
        <taxon>Brassicaceae</taxon>
        <taxon>Coluteocarpeae</taxon>
        <taxon>Microthlaspi</taxon>
    </lineage>
</organism>
<dbReference type="InterPro" id="IPR001878">
    <property type="entry name" value="Znf_CCHC"/>
</dbReference>
<dbReference type="InterPro" id="IPR041588">
    <property type="entry name" value="Integrase_H2C2"/>
</dbReference>
<evidence type="ECO:0008006" key="11">
    <source>
        <dbReference type="Google" id="ProtNLM"/>
    </source>
</evidence>
<evidence type="ECO:0000256" key="2">
    <source>
        <dbReference type="ARBA" id="ARBA00022750"/>
    </source>
</evidence>
<dbReference type="InterPro" id="IPR012337">
    <property type="entry name" value="RNaseH-like_sf"/>
</dbReference>
<dbReference type="Gene3D" id="3.30.420.10">
    <property type="entry name" value="Ribonuclease H-like superfamily/Ribonuclease H"/>
    <property type="match status" value="1"/>
</dbReference>
<dbReference type="InterPro" id="IPR036875">
    <property type="entry name" value="Znf_CCHC_sf"/>
</dbReference>
<feature type="domain" description="Reverse transcriptase" evidence="7">
    <location>
        <begin position="639"/>
        <end position="818"/>
    </location>
</feature>
<dbReference type="InterPro" id="IPR001584">
    <property type="entry name" value="Integrase_cat-core"/>
</dbReference>
<name>A0A6D2KXQ6_9BRAS</name>
<dbReference type="InterPro" id="IPR041577">
    <property type="entry name" value="RT_RNaseH_2"/>
</dbReference>
<keyword evidence="2" id="KW-0064">Aspartyl protease</keyword>
<dbReference type="CDD" id="cd09274">
    <property type="entry name" value="RNase_HI_RT_Ty3"/>
    <property type="match status" value="1"/>
</dbReference>
<dbReference type="PROSITE" id="PS50994">
    <property type="entry name" value="INTEGRASE"/>
    <property type="match status" value="1"/>
</dbReference>
<dbReference type="GO" id="GO:0008270">
    <property type="term" value="F:zinc ion binding"/>
    <property type="evidence" value="ECO:0007669"/>
    <property type="project" value="UniProtKB-KW"/>
</dbReference>
<dbReference type="CDD" id="cd00303">
    <property type="entry name" value="retropepsin_like"/>
    <property type="match status" value="1"/>
</dbReference>
<dbReference type="InterPro" id="IPR056924">
    <property type="entry name" value="SH3_Tf2-1"/>
</dbReference>
<dbReference type="PROSITE" id="PS50878">
    <property type="entry name" value="RT_POL"/>
    <property type="match status" value="1"/>
</dbReference>
<evidence type="ECO:0000256" key="1">
    <source>
        <dbReference type="ARBA" id="ARBA00022670"/>
    </source>
</evidence>
<evidence type="ECO:0000259" key="6">
    <source>
        <dbReference type="PROSITE" id="PS50158"/>
    </source>
</evidence>
<reference evidence="9" key="1">
    <citation type="submission" date="2020-01" db="EMBL/GenBank/DDBJ databases">
        <authorList>
            <person name="Mishra B."/>
        </authorList>
    </citation>
    <scope>NUCLEOTIDE SEQUENCE [LARGE SCALE GENOMIC DNA]</scope>
</reference>
<evidence type="ECO:0000259" key="8">
    <source>
        <dbReference type="PROSITE" id="PS50994"/>
    </source>
</evidence>
<evidence type="ECO:0000256" key="5">
    <source>
        <dbReference type="SAM" id="MobiDB-lite"/>
    </source>
</evidence>
<dbReference type="InterPro" id="IPR043128">
    <property type="entry name" value="Rev_trsase/Diguanyl_cyclase"/>
</dbReference>
<keyword evidence="4" id="KW-0863">Zinc-finger</keyword>
<feature type="region of interest" description="Disordered" evidence="5">
    <location>
        <begin position="515"/>
        <end position="536"/>
    </location>
</feature>
<dbReference type="Pfam" id="PF17921">
    <property type="entry name" value="Integrase_H2C2"/>
    <property type="match status" value="1"/>
</dbReference>
<dbReference type="Gene3D" id="1.10.340.70">
    <property type="match status" value="1"/>
</dbReference>
<dbReference type="Pfam" id="PF00098">
    <property type="entry name" value="zf-CCHC"/>
    <property type="match status" value="1"/>
</dbReference>
<accession>A0A6D2KXQ6</accession>
<evidence type="ECO:0000313" key="9">
    <source>
        <dbReference type="EMBL" id="CAA7056964.1"/>
    </source>
</evidence>
<dbReference type="InterPro" id="IPR000477">
    <property type="entry name" value="RT_dom"/>
</dbReference>
<feature type="region of interest" description="Disordered" evidence="5">
    <location>
        <begin position="41"/>
        <end position="97"/>
    </location>
</feature>
<dbReference type="InterPro" id="IPR005162">
    <property type="entry name" value="Retrotrans_gag_dom"/>
</dbReference>
<dbReference type="Gene3D" id="2.40.70.10">
    <property type="entry name" value="Acid Proteases"/>
    <property type="match status" value="1"/>
</dbReference>
<keyword evidence="3" id="KW-0238">DNA-binding</keyword>
<keyword evidence="1" id="KW-0645">Protease</keyword>
<feature type="compositionally biased region" description="Polar residues" evidence="5">
    <location>
        <begin position="302"/>
        <end position="312"/>
    </location>
</feature>
<evidence type="ECO:0000313" key="10">
    <source>
        <dbReference type="Proteomes" id="UP000467841"/>
    </source>
</evidence>
<dbReference type="Pfam" id="PF00078">
    <property type="entry name" value="RVT_1"/>
    <property type="match status" value="1"/>
</dbReference>
<dbReference type="Gene3D" id="3.10.20.370">
    <property type="match status" value="1"/>
</dbReference>
<feature type="region of interest" description="Disordered" evidence="5">
    <location>
        <begin position="268"/>
        <end position="312"/>
    </location>
</feature>
<dbReference type="Pfam" id="PF17919">
    <property type="entry name" value="RT_RNaseH_2"/>
    <property type="match status" value="1"/>
</dbReference>
<dbReference type="SUPFAM" id="SSF57756">
    <property type="entry name" value="Retrovirus zinc finger-like domains"/>
    <property type="match status" value="1"/>
</dbReference>
<dbReference type="GO" id="GO:0003677">
    <property type="term" value="F:DNA binding"/>
    <property type="evidence" value="ECO:0007669"/>
    <property type="project" value="UniProtKB-KW"/>
</dbReference>
<dbReference type="SUPFAM" id="SSF50630">
    <property type="entry name" value="Acid proteases"/>
    <property type="match status" value="1"/>
</dbReference>
<dbReference type="Gene3D" id="3.10.10.10">
    <property type="entry name" value="HIV Type 1 Reverse Transcriptase, subunit A, domain 1"/>
    <property type="match status" value="1"/>
</dbReference>
<dbReference type="InterPro" id="IPR021109">
    <property type="entry name" value="Peptidase_aspartic_dom_sf"/>
</dbReference>
<dbReference type="EMBL" id="CACVBM020001662">
    <property type="protein sequence ID" value="CAA7056964.1"/>
    <property type="molecule type" value="Genomic_DNA"/>
</dbReference>
<dbReference type="SUPFAM" id="SSF56672">
    <property type="entry name" value="DNA/RNA polymerases"/>
    <property type="match status" value="1"/>
</dbReference>
<dbReference type="Pfam" id="PF00665">
    <property type="entry name" value="rve"/>
    <property type="match status" value="1"/>
</dbReference>
<keyword evidence="4" id="KW-0479">Metal-binding</keyword>
<dbReference type="PANTHER" id="PTHR35046:SF18">
    <property type="entry name" value="RNA-DIRECTED DNA POLYMERASE"/>
    <property type="match status" value="1"/>
</dbReference>
<dbReference type="GO" id="GO:0004190">
    <property type="term" value="F:aspartic-type endopeptidase activity"/>
    <property type="evidence" value="ECO:0007669"/>
    <property type="project" value="UniProtKB-KW"/>
</dbReference>
<dbReference type="CDD" id="cd01647">
    <property type="entry name" value="RT_LTR"/>
    <property type="match status" value="1"/>
</dbReference>
<dbReference type="InterPro" id="IPR043502">
    <property type="entry name" value="DNA/RNA_pol_sf"/>
</dbReference>
<dbReference type="PANTHER" id="PTHR35046">
    <property type="entry name" value="ZINC KNUCKLE (CCHC-TYPE) FAMILY PROTEIN"/>
    <property type="match status" value="1"/>
</dbReference>
<dbReference type="FunFam" id="3.30.70.270:FF:000026">
    <property type="entry name" value="Transposon Ty3-G Gag-Pol polyprotein"/>
    <property type="match status" value="1"/>
</dbReference>
<gene>
    <name evidence="9" type="ORF">MERR_LOCUS44200</name>
</gene>
<dbReference type="FunFam" id="1.10.340.70:FF:000001">
    <property type="entry name" value="Retrovirus-related Pol polyprotein from transposon gypsy-like Protein"/>
    <property type="match status" value="1"/>
</dbReference>
<dbReference type="PROSITE" id="PS50158">
    <property type="entry name" value="ZF_CCHC"/>
    <property type="match status" value="1"/>
</dbReference>
<dbReference type="InterPro" id="IPR036397">
    <property type="entry name" value="RNaseH_sf"/>
</dbReference>
<dbReference type="GO" id="GO:0015074">
    <property type="term" value="P:DNA integration"/>
    <property type="evidence" value="ECO:0007669"/>
    <property type="project" value="InterPro"/>
</dbReference>
<keyword evidence="2" id="KW-0378">Hydrolase</keyword>
<dbReference type="Pfam" id="PF24626">
    <property type="entry name" value="SH3_Tf2-1"/>
    <property type="match status" value="1"/>
</dbReference>
<dbReference type="Gene3D" id="3.30.70.270">
    <property type="match status" value="2"/>
</dbReference>
<keyword evidence="10" id="KW-1185">Reference proteome</keyword>
<feature type="domain" description="CCHC-type" evidence="6">
    <location>
        <begin position="321"/>
        <end position="337"/>
    </location>
</feature>
<sequence>MAPKKTPQQQRAEHIHDLREVMSEFQEELRQSLTSSLETALRAAIGAQPRPVRRNAPAVDEDSEDEDGNPFAVDAQRRQQQQDAFGDAPRGDNHRWESGFRLDLPEFSGGLQADEFLDWVNTTKELLTFKSVPDDMRVSLVATRFKGRASAWWQQLKVQRANSGKNRINSWEKLKKHMRRTFLPYNYERTIYTQFQNLRQGIKSVDDYASEFFSLLARNNLNETAYQSVSRFIGGLKQQIQNQLLQFNPTSVSEAHQRAVLIEQNLRGPSSTWGSSSSRLRMPASTDFPSSSRPDQTPLPPSTDSVNPSTTQRPIRSMTFKCFNCGETGHRQASCPKRILFGADEVVYDEEIVSEPQTETEERVSGDTGTVLVLRRSCLMPQAIEESWLRTNLFRTTCTIRGKVCRLLVDSGSCTNIISEEAAHKLALFTEPHPRPYPLAWLNATTELRVSRRCHVPFSIGHKYKDLVYCDVIPMDAGHILLGRPWQYDRRTIHDGFANTYTFSFEDKRITLLPSQESSAPTTEPQITVQPESKPPPHSVLLVNRVDFLGELEESQTGLALILKPTTPASSLAIPPAFQDIVTEFQDVFPTELPPGLPPLRDIQHCIDLATNATLPNRPHYRMSPQEHDELRRQVEELLSKGYLRESLSPCAVPALLIPKKDGSWRMCVDSRAINKITVRYRFPIPRLDDLLDQIGSATIFTKLDLKSGYHQIRIRPGDEWKTTFKTREGLFEWLVMPFGLSNAPSTFMRVMNQALRPFIGRFVVVYFDDILIFSSSMSDHLQHLRDVLLVLRRDKLFGAIQKCAFGESQVLFLGYIVSQHGLSVDPAKVEAIRSWPTPRTVTEVRSFHGLASFYRRFIHHFSSIMAPLTDCIKTSHFTWTPAAEEAFQTIKTKLTTAPILILPSFTTAFELHCDASKSGIGAVLSQEGKPVAFFSEKVAGSRLRYSTYDVELYAVVQAVKHWRHYLFHREFVLYTDHDALKHMDSQDKISSRHASWFAYLQQFTFVIKHKAGVLNRVADALSRRHTLLTTMHTSTVGFSVLPDLYPTDSFFGKIWRDVQSGQEDRYLIVDGFLFRGVQLCIPECSLRLQVIHELHNEGHIGRDRTLQLVTASFFWPSLRRDVERFIVRCGICQASKGHASNAGLYLPLPIPSQPWTDISMDFVLGLPRTQRGHDSIFVVVDRFSKMVHFIPCRKTTDAVQVAMLFFREIYKLHGLPLSIVSDRDSRFLSHFWRSLWRLLRTSLDMSSAYHPQTEVTNRALGDLLRCLVGDNIRSWDSVLCQAEFAHNHAVNRSTGFSPFRVIYGYVPCGPIDLNIAPDRTRSHARACDLIDDFAAVHKQVQTNIEASTAKYKAAVDVRRRDLQFQVGDKVWAVLTKDRFPPNTYNKLKARKIGPLEVLQKINNNAYRLRIPPHMNTADVFNVKHLVPYVAADDDENSGSNFLLPGAT</sequence>
<feature type="compositionally biased region" description="Acidic residues" evidence="5">
    <location>
        <begin position="59"/>
        <end position="68"/>
    </location>
</feature>
<dbReference type="SMART" id="SM00343">
    <property type="entry name" value="ZnF_C2HC"/>
    <property type="match status" value="1"/>
</dbReference>
<evidence type="ECO:0000256" key="3">
    <source>
        <dbReference type="ARBA" id="ARBA00023125"/>
    </source>
</evidence>
<feature type="domain" description="Integrase catalytic" evidence="8">
    <location>
        <begin position="1151"/>
        <end position="1255"/>
    </location>
</feature>
<dbReference type="FunFam" id="3.10.20.370:FF:000001">
    <property type="entry name" value="Retrovirus-related Pol polyprotein from transposon 17.6-like protein"/>
    <property type="match status" value="1"/>
</dbReference>
<proteinExistence type="predicted"/>